<feature type="transmembrane region" description="Helical" evidence="3">
    <location>
        <begin position="321"/>
        <end position="339"/>
    </location>
</feature>
<evidence type="ECO:0000256" key="1">
    <source>
        <dbReference type="ARBA" id="ARBA00004370"/>
    </source>
</evidence>
<keyword evidence="3" id="KW-1133">Transmembrane helix</keyword>
<evidence type="ECO:0000256" key="3">
    <source>
        <dbReference type="SAM" id="Phobius"/>
    </source>
</evidence>
<dbReference type="InterPro" id="IPR050623">
    <property type="entry name" value="Glucan_succinyl_AcylTrfase"/>
</dbReference>
<dbReference type="AlphaFoldDB" id="A0A7X0RQG5"/>
<accession>A0A7X0RQG5</accession>
<dbReference type="Pfam" id="PF01757">
    <property type="entry name" value="Acyl_transf_3"/>
    <property type="match status" value="1"/>
</dbReference>
<feature type="transmembrane region" description="Helical" evidence="3">
    <location>
        <begin position="243"/>
        <end position="266"/>
    </location>
</feature>
<comment type="caution">
    <text evidence="5">The sequence shown here is derived from an EMBL/GenBank/DDBJ whole genome shotgun (WGS) entry which is preliminary data.</text>
</comment>
<dbReference type="Proteomes" id="UP000547209">
    <property type="component" value="Unassembled WGS sequence"/>
</dbReference>
<organism evidence="5 6">
    <name type="scientific">Cohnella nanjingensis</name>
    <dbReference type="NCBI Taxonomy" id="1387779"/>
    <lineage>
        <taxon>Bacteria</taxon>
        <taxon>Bacillati</taxon>
        <taxon>Bacillota</taxon>
        <taxon>Bacilli</taxon>
        <taxon>Bacillales</taxon>
        <taxon>Paenibacillaceae</taxon>
        <taxon>Cohnella</taxon>
    </lineage>
</organism>
<feature type="transmembrane region" description="Helical" evidence="3">
    <location>
        <begin position="135"/>
        <end position="157"/>
    </location>
</feature>
<evidence type="ECO:0000313" key="6">
    <source>
        <dbReference type="Proteomes" id="UP000547209"/>
    </source>
</evidence>
<comment type="similarity">
    <text evidence="2">Belongs to the acyltransferase 3 family.</text>
</comment>
<evidence type="ECO:0000256" key="2">
    <source>
        <dbReference type="ARBA" id="ARBA00007400"/>
    </source>
</evidence>
<feature type="transmembrane region" description="Helical" evidence="3">
    <location>
        <begin position="211"/>
        <end position="231"/>
    </location>
</feature>
<proteinExistence type="inferred from homology"/>
<evidence type="ECO:0000313" key="5">
    <source>
        <dbReference type="EMBL" id="MBB6671578.1"/>
    </source>
</evidence>
<feature type="transmembrane region" description="Helical" evidence="3">
    <location>
        <begin position="50"/>
        <end position="75"/>
    </location>
</feature>
<reference evidence="5 6" key="1">
    <citation type="submission" date="2020-08" db="EMBL/GenBank/DDBJ databases">
        <title>Cohnella phylogeny.</title>
        <authorList>
            <person name="Dunlap C."/>
        </authorList>
    </citation>
    <scope>NUCLEOTIDE SEQUENCE [LARGE SCALE GENOMIC DNA]</scope>
    <source>
        <strain evidence="5 6">DSM 28246</strain>
    </source>
</reference>
<feature type="transmembrane region" description="Helical" evidence="3">
    <location>
        <begin position="95"/>
        <end position="115"/>
    </location>
</feature>
<dbReference type="PANTHER" id="PTHR36927:SF4">
    <property type="entry name" value="BLR5718 PROTEIN"/>
    <property type="match status" value="1"/>
</dbReference>
<feature type="transmembrane region" description="Helical" evidence="3">
    <location>
        <begin position="12"/>
        <end position="38"/>
    </location>
</feature>
<keyword evidence="6" id="KW-1185">Reference proteome</keyword>
<dbReference type="PANTHER" id="PTHR36927">
    <property type="entry name" value="BLR4337 PROTEIN"/>
    <property type="match status" value="1"/>
</dbReference>
<dbReference type="InterPro" id="IPR002656">
    <property type="entry name" value="Acyl_transf_3_dom"/>
</dbReference>
<keyword evidence="3" id="KW-0472">Membrane</keyword>
<dbReference type="EMBL" id="JACJVP010000022">
    <property type="protein sequence ID" value="MBB6671578.1"/>
    <property type="molecule type" value="Genomic_DNA"/>
</dbReference>
<sequence>MEQSRLRYIDSLRVFLTALVIWHHTAITYGASGSWYYIEYTSDELTATTGILSLFTGVNQAFFMGFFFLLSGYFIPASYDRKGAARFLKERFIRLGIPLLIYVFLIGPSLIYAIAPAGKGTYGDFYREYVLTFRLVNWGPLWFVETLLYMAIVYVIVRGLMRQRRLAIGADRPSAFPSHTAIFLSALLIGAASFLIRLIMPTGEEVLGLQLGYFSSYVFLFVVGIVAYRRDWFTLLSAATARFWFRISLCVIPFLPIAVVLGGLLGPDEASINGGWSWLALFYAFWEPFVALGMIMYLLVRFRGRFDRQSPWMTWLANRAYAVYIIHPPIVVAVCYTLRGGTLPAMLKFLIAGLLATALCFGIAGLLRRIPWADRVL</sequence>
<gene>
    <name evidence="5" type="ORF">H7C19_12885</name>
</gene>
<evidence type="ECO:0000259" key="4">
    <source>
        <dbReference type="Pfam" id="PF01757"/>
    </source>
</evidence>
<protein>
    <submittedName>
        <fullName evidence="5">Acyltransferase family protein</fullName>
    </submittedName>
</protein>
<keyword evidence="5" id="KW-0808">Transferase</keyword>
<feature type="transmembrane region" description="Helical" evidence="3">
    <location>
        <begin position="278"/>
        <end position="300"/>
    </location>
</feature>
<dbReference type="GO" id="GO:0016747">
    <property type="term" value="F:acyltransferase activity, transferring groups other than amino-acyl groups"/>
    <property type="evidence" value="ECO:0007669"/>
    <property type="project" value="InterPro"/>
</dbReference>
<feature type="transmembrane region" description="Helical" evidence="3">
    <location>
        <begin position="178"/>
        <end position="199"/>
    </location>
</feature>
<keyword evidence="5" id="KW-0012">Acyltransferase</keyword>
<dbReference type="RefSeq" id="WP_185143059.1">
    <property type="nucleotide sequence ID" value="NZ_JACJVP010000022.1"/>
</dbReference>
<feature type="transmembrane region" description="Helical" evidence="3">
    <location>
        <begin position="345"/>
        <end position="367"/>
    </location>
</feature>
<name>A0A7X0RQG5_9BACL</name>
<comment type="subcellular location">
    <subcellularLocation>
        <location evidence="1">Membrane</location>
    </subcellularLocation>
</comment>
<feature type="domain" description="Acyltransferase 3" evidence="4">
    <location>
        <begin position="7"/>
        <end position="364"/>
    </location>
</feature>
<keyword evidence="3" id="KW-0812">Transmembrane</keyword>